<organism evidence="4 5">
    <name type="scientific">Lysobacter gummosus</name>
    <dbReference type="NCBI Taxonomy" id="262324"/>
    <lineage>
        <taxon>Bacteria</taxon>
        <taxon>Pseudomonadati</taxon>
        <taxon>Pseudomonadota</taxon>
        <taxon>Gammaproteobacteria</taxon>
        <taxon>Lysobacterales</taxon>
        <taxon>Lysobacteraceae</taxon>
        <taxon>Lysobacter</taxon>
    </lineage>
</organism>
<evidence type="ECO:0000313" key="4">
    <source>
        <dbReference type="EMBL" id="UNP28432.1"/>
    </source>
</evidence>
<reference evidence="4 5" key="1">
    <citation type="submission" date="2022-03" db="EMBL/GenBank/DDBJ databases">
        <title>Complete genome sequence of Lysobacter capsici VKM B-2533 and Lysobacter gummosus 10.1.1, promising sources of lytic agents.</title>
        <authorList>
            <person name="Tarlachkov S.V."/>
            <person name="Kudryakova I.V."/>
            <person name="Afoshin A.S."/>
            <person name="Leontyevskaya E.A."/>
            <person name="Leontyevskaya N.V."/>
        </authorList>
    </citation>
    <scope>NUCLEOTIDE SEQUENCE [LARGE SCALE GENOMIC DNA]</scope>
    <source>
        <strain evidence="4 5">10.1.1</strain>
    </source>
</reference>
<feature type="domain" description="Nbr1 FW" evidence="3">
    <location>
        <begin position="299"/>
        <end position="387"/>
    </location>
</feature>
<dbReference type="Proteomes" id="UP000829194">
    <property type="component" value="Chromosome"/>
</dbReference>
<dbReference type="InterPro" id="IPR013783">
    <property type="entry name" value="Ig-like_fold"/>
</dbReference>
<feature type="chain" id="PRO_5047468831" evidence="2">
    <location>
        <begin position="20"/>
        <end position="505"/>
    </location>
</feature>
<feature type="signal peptide" evidence="2">
    <location>
        <begin position="1"/>
        <end position="19"/>
    </location>
</feature>
<evidence type="ECO:0000256" key="1">
    <source>
        <dbReference type="SAM" id="MobiDB-lite"/>
    </source>
</evidence>
<accession>A0ABY3XBB2</accession>
<keyword evidence="2" id="KW-0732">Signal</keyword>
<proteinExistence type="predicted"/>
<dbReference type="Gene3D" id="2.60.40.10">
    <property type="entry name" value="Immunoglobulins"/>
    <property type="match status" value="1"/>
</dbReference>
<sequence length="505" mass="54327">MFYRILIVLLLVCARPVSAQEHLRYFGYFANNTYQSENQAHTNITHVWTGPDRTQARSIILAELQQAKSYGIKAVVSVDSFVFAASGGCPYANSPSAAADFRVLVDDLVTAGYLVPNDPEASTVVAFYPIDEPELCGLKDQGGAPHPALVNAVNAIRGDARTSNFPVASIGSKKYDEAIQGLRLFDWVGLDNYGNDNDGYLYDLLMLSFNLRPQQRIIVVPQAAQGGMLDNSYHDPGRMAAYANSEARVIMLMPFLWGHADTNGTRGIPALRDQYREIGSRVKFGLAAQFVGQSVPATMTAGQLYPVSITVKNTGTGTWVAGSHVRLGSQSPIDNSTWGTHRIALPATVAPQQSVTFQFNALAPSAPGNYAFQWRMVADTQAWFGDATALTTVNVTPGPSGSIGVSPSPCIIYAGQSTCTVNIGWNSNRADAEVWVADTQNTNPVLFARAQTGTQAAPWITEQTVRFSLRSGATTISSVDVRGVRSDEPPPGGPTDPTCPLCQEP</sequence>
<feature type="region of interest" description="Disordered" evidence="1">
    <location>
        <begin position="482"/>
        <end position="505"/>
    </location>
</feature>
<gene>
    <name evidence="4" type="ORF">MOV92_18300</name>
</gene>
<dbReference type="EMBL" id="CP093547">
    <property type="protein sequence ID" value="UNP28432.1"/>
    <property type="molecule type" value="Genomic_DNA"/>
</dbReference>
<dbReference type="InterPro" id="IPR032350">
    <property type="entry name" value="Nbr1_FW"/>
</dbReference>
<keyword evidence="5" id="KW-1185">Reference proteome</keyword>
<dbReference type="RefSeq" id="WP_187313049.1">
    <property type="nucleotide sequence ID" value="NZ_CP011131.1"/>
</dbReference>
<dbReference type="Pfam" id="PF16158">
    <property type="entry name" value="N_BRCA1_IG"/>
    <property type="match status" value="1"/>
</dbReference>
<name>A0ABY3XBB2_9GAMM</name>
<evidence type="ECO:0000256" key="2">
    <source>
        <dbReference type="SAM" id="SignalP"/>
    </source>
</evidence>
<evidence type="ECO:0000313" key="5">
    <source>
        <dbReference type="Proteomes" id="UP000829194"/>
    </source>
</evidence>
<feature type="compositionally biased region" description="Low complexity" evidence="1">
    <location>
        <begin position="495"/>
        <end position="505"/>
    </location>
</feature>
<protein>
    <submittedName>
        <fullName evidence="4">NBR1-Ig-like domain-containing protein</fullName>
    </submittedName>
</protein>
<evidence type="ECO:0000259" key="3">
    <source>
        <dbReference type="Pfam" id="PF16158"/>
    </source>
</evidence>